<gene>
    <name evidence="2" type="ORF">PUN28_005241</name>
</gene>
<accession>A0AAW2GGP7</accession>
<evidence type="ECO:0000256" key="1">
    <source>
        <dbReference type="SAM" id="MobiDB-lite"/>
    </source>
</evidence>
<feature type="compositionally biased region" description="Basic and acidic residues" evidence="1">
    <location>
        <begin position="13"/>
        <end position="24"/>
    </location>
</feature>
<sequence>MLIKTHLPTTRNGSRDQRVPRESRGNRTYFWEKSTAARVKFDRIVARILKQSSFMCVKQTNGSQCNEAEVS</sequence>
<keyword evidence="3" id="KW-1185">Reference proteome</keyword>
<reference evidence="2 3" key="1">
    <citation type="submission" date="2023-03" db="EMBL/GenBank/DDBJ databases">
        <title>High recombination rates correlate with genetic variation in Cardiocondyla obscurior ants.</title>
        <authorList>
            <person name="Errbii M."/>
        </authorList>
    </citation>
    <scope>NUCLEOTIDE SEQUENCE [LARGE SCALE GENOMIC DNA]</scope>
    <source>
        <strain evidence="2">Alpha-2009</strain>
        <tissue evidence="2">Whole body</tissue>
    </source>
</reference>
<protein>
    <submittedName>
        <fullName evidence="2">Uncharacterized protein</fullName>
    </submittedName>
</protein>
<dbReference type="Proteomes" id="UP001430953">
    <property type="component" value="Unassembled WGS sequence"/>
</dbReference>
<proteinExistence type="predicted"/>
<dbReference type="AlphaFoldDB" id="A0AAW2GGP7"/>
<comment type="caution">
    <text evidence="2">The sequence shown here is derived from an EMBL/GenBank/DDBJ whole genome shotgun (WGS) entry which is preliminary data.</text>
</comment>
<feature type="region of interest" description="Disordered" evidence="1">
    <location>
        <begin position="1"/>
        <end position="24"/>
    </location>
</feature>
<evidence type="ECO:0000313" key="2">
    <source>
        <dbReference type="EMBL" id="KAL0126738.1"/>
    </source>
</evidence>
<evidence type="ECO:0000313" key="3">
    <source>
        <dbReference type="Proteomes" id="UP001430953"/>
    </source>
</evidence>
<dbReference type="EMBL" id="JADYXP020000004">
    <property type="protein sequence ID" value="KAL0126738.1"/>
    <property type="molecule type" value="Genomic_DNA"/>
</dbReference>
<organism evidence="2 3">
    <name type="scientific">Cardiocondyla obscurior</name>
    <dbReference type="NCBI Taxonomy" id="286306"/>
    <lineage>
        <taxon>Eukaryota</taxon>
        <taxon>Metazoa</taxon>
        <taxon>Ecdysozoa</taxon>
        <taxon>Arthropoda</taxon>
        <taxon>Hexapoda</taxon>
        <taxon>Insecta</taxon>
        <taxon>Pterygota</taxon>
        <taxon>Neoptera</taxon>
        <taxon>Endopterygota</taxon>
        <taxon>Hymenoptera</taxon>
        <taxon>Apocrita</taxon>
        <taxon>Aculeata</taxon>
        <taxon>Formicoidea</taxon>
        <taxon>Formicidae</taxon>
        <taxon>Myrmicinae</taxon>
        <taxon>Cardiocondyla</taxon>
    </lineage>
</organism>
<name>A0AAW2GGP7_9HYME</name>